<feature type="transmembrane region" description="Helical" evidence="5">
    <location>
        <begin position="61"/>
        <end position="85"/>
    </location>
</feature>
<feature type="region of interest" description="Disordered" evidence="6">
    <location>
        <begin position="238"/>
        <end position="321"/>
    </location>
</feature>
<comment type="similarity">
    <text evidence="5">Belongs to the TatC family.</text>
</comment>
<gene>
    <name evidence="5" type="primary">tatC</name>
    <name evidence="7" type="ORF">J3R75_000179</name>
</gene>
<keyword evidence="3 5" id="KW-1133">Transmembrane helix</keyword>
<dbReference type="Proteomes" id="UP001238163">
    <property type="component" value="Unassembled WGS sequence"/>
</dbReference>
<evidence type="ECO:0000313" key="7">
    <source>
        <dbReference type="EMBL" id="MDQ0288072.1"/>
    </source>
</evidence>
<evidence type="ECO:0000256" key="3">
    <source>
        <dbReference type="ARBA" id="ARBA00022989"/>
    </source>
</evidence>
<evidence type="ECO:0000313" key="8">
    <source>
        <dbReference type="Proteomes" id="UP001238163"/>
    </source>
</evidence>
<dbReference type="InterPro" id="IPR002033">
    <property type="entry name" value="TatC"/>
</dbReference>
<keyword evidence="5" id="KW-0811">Translocation</keyword>
<dbReference type="HAMAP" id="MF_00902">
    <property type="entry name" value="TatC"/>
    <property type="match status" value="1"/>
</dbReference>
<evidence type="ECO:0000256" key="6">
    <source>
        <dbReference type="SAM" id="MobiDB-lite"/>
    </source>
</evidence>
<dbReference type="GO" id="GO:0043953">
    <property type="term" value="P:protein transport by the Tat complex"/>
    <property type="evidence" value="ECO:0007669"/>
    <property type="project" value="UniProtKB-UniRule"/>
</dbReference>
<evidence type="ECO:0000256" key="1">
    <source>
        <dbReference type="ARBA" id="ARBA00004141"/>
    </source>
</evidence>
<feature type="compositionally biased region" description="Low complexity" evidence="6">
    <location>
        <begin position="255"/>
        <end position="266"/>
    </location>
</feature>
<dbReference type="GO" id="GO:0033281">
    <property type="term" value="C:TAT protein transport complex"/>
    <property type="evidence" value="ECO:0007669"/>
    <property type="project" value="UniProtKB-UniRule"/>
</dbReference>
<feature type="compositionally biased region" description="Acidic residues" evidence="6">
    <location>
        <begin position="244"/>
        <end position="254"/>
    </location>
</feature>
<feature type="transmembrane region" description="Helical" evidence="5">
    <location>
        <begin position="150"/>
        <end position="176"/>
    </location>
</feature>
<comment type="caution">
    <text evidence="7">The sequence shown here is derived from an EMBL/GenBank/DDBJ whole genome shotgun (WGS) entry which is preliminary data.</text>
</comment>
<organism evidence="7 8">
    <name type="scientific">Oligosphaera ethanolica</name>
    <dbReference type="NCBI Taxonomy" id="760260"/>
    <lineage>
        <taxon>Bacteria</taxon>
        <taxon>Pseudomonadati</taxon>
        <taxon>Lentisphaerota</taxon>
        <taxon>Oligosphaeria</taxon>
        <taxon>Oligosphaerales</taxon>
        <taxon>Oligosphaeraceae</taxon>
        <taxon>Oligosphaera</taxon>
    </lineage>
</organism>
<comment type="subunit">
    <text evidence="5">Forms a complex with TatA.</text>
</comment>
<accession>A0AAE4AN85</accession>
<dbReference type="EMBL" id="JAUSVL010000001">
    <property type="protein sequence ID" value="MDQ0288072.1"/>
    <property type="molecule type" value="Genomic_DNA"/>
</dbReference>
<keyword evidence="4 5" id="KW-0472">Membrane</keyword>
<feature type="compositionally biased region" description="Basic residues" evidence="6">
    <location>
        <begin position="302"/>
        <end position="321"/>
    </location>
</feature>
<dbReference type="GO" id="GO:0065002">
    <property type="term" value="P:intracellular protein transmembrane transport"/>
    <property type="evidence" value="ECO:0007669"/>
    <property type="project" value="TreeGrafter"/>
</dbReference>
<dbReference type="Pfam" id="PF00902">
    <property type="entry name" value="TatC"/>
    <property type="match status" value="1"/>
</dbReference>
<dbReference type="PANTHER" id="PTHR30371">
    <property type="entry name" value="SEC-INDEPENDENT PROTEIN TRANSLOCASE PROTEIN TATC"/>
    <property type="match status" value="1"/>
</dbReference>
<dbReference type="NCBIfam" id="TIGR00945">
    <property type="entry name" value="tatC"/>
    <property type="match status" value="1"/>
</dbReference>
<dbReference type="GO" id="GO:0009977">
    <property type="term" value="F:proton motive force dependent protein transmembrane transporter activity"/>
    <property type="evidence" value="ECO:0007669"/>
    <property type="project" value="TreeGrafter"/>
</dbReference>
<evidence type="ECO:0000256" key="4">
    <source>
        <dbReference type="ARBA" id="ARBA00023136"/>
    </source>
</evidence>
<protein>
    <recommendedName>
        <fullName evidence="5">Sec-independent protein translocase protein TatC</fullName>
    </recommendedName>
</protein>
<evidence type="ECO:0000256" key="5">
    <source>
        <dbReference type="HAMAP-Rule" id="MF_00902"/>
    </source>
</evidence>
<keyword evidence="5" id="KW-0653">Protein transport</keyword>
<comment type="subcellular location">
    <subcellularLocation>
        <location evidence="5">Cell membrane</location>
        <topology evidence="5">Multi-pass membrane protein</topology>
    </subcellularLocation>
    <subcellularLocation>
        <location evidence="1">Membrane</location>
        <topology evidence="1">Multi-pass membrane protein</topology>
    </subcellularLocation>
</comment>
<keyword evidence="5" id="KW-1003">Cell membrane</keyword>
<sequence length="321" mass="35316">MDDRKQSIIDHLEELRLRILKSLICVVLFFAPGYFLAQPSIEALKRYAAPPGVMFYYLEPMALFFTRMKLGLVYACLFAFPVIAYQSWRFVAPGLFQKERYYITRLSGVSTLLFLVGVAFSLFGVFPALMRFAYGMSTADIAPMLQVGSVVNMATLLSLGFGIMFQLPIVVFFCVISGMISLDAMRKARPFIVLVIFVLAAVLTPPDIVSQLCMGLPTWLLFEISLFAVAKYAQRQKVAAKNDDDTDDDDDDDANSAAGDPSAPAAVSEEPSWLAPDSSNSDIYPNDMISGGEPLAGVSPGRVRHIGPGRHGRSARGRRRG</sequence>
<feature type="transmembrane region" description="Helical" evidence="5">
    <location>
        <begin position="216"/>
        <end position="233"/>
    </location>
</feature>
<keyword evidence="8" id="KW-1185">Reference proteome</keyword>
<evidence type="ECO:0000256" key="2">
    <source>
        <dbReference type="ARBA" id="ARBA00022692"/>
    </source>
</evidence>
<proteinExistence type="inferred from homology"/>
<keyword evidence="2 5" id="KW-0812">Transmembrane</keyword>
<name>A0AAE4AN85_9BACT</name>
<feature type="transmembrane region" description="Helical" evidence="5">
    <location>
        <begin position="106"/>
        <end position="130"/>
    </location>
</feature>
<feature type="transmembrane region" description="Helical" evidence="5">
    <location>
        <begin position="188"/>
        <end position="204"/>
    </location>
</feature>
<reference evidence="7" key="1">
    <citation type="submission" date="2023-07" db="EMBL/GenBank/DDBJ databases">
        <title>Genomic Encyclopedia of Type Strains, Phase IV (KMG-IV): sequencing the most valuable type-strain genomes for metagenomic binning, comparative biology and taxonomic classification.</title>
        <authorList>
            <person name="Goeker M."/>
        </authorList>
    </citation>
    <scope>NUCLEOTIDE SEQUENCE</scope>
    <source>
        <strain evidence="7">DSM 24202</strain>
    </source>
</reference>
<dbReference type="PANTHER" id="PTHR30371:SF0">
    <property type="entry name" value="SEC-INDEPENDENT PROTEIN TRANSLOCASE PROTEIN TATC, CHLOROPLASTIC-RELATED"/>
    <property type="match status" value="1"/>
</dbReference>
<dbReference type="RefSeq" id="WP_307259233.1">
    <property type="nucleotide sequence ID" value="NZ_JAUSVL010000001.1"/>
</dbReference>
<comment type="function">
    <text evidence="5">Part of the twin-arginine translocation (Tat) system that transports large folded proteins containing a characteristic twin-arginine motif in their signal peptide across membranes.</text>
</comment>
<dbReference type="AlphaFoldDB" id="A0AAE4AN85"/>
<dbReference type="PRINTS" id="PR01840">
    <property type="entry name" value="TATCFAMILY"/>
</dbReference>
<feature type="transmembrane region" description="Helical" evidence="5">
    <location>
        <begin position="20"/>
        <end position="41"/>
    </location>
</feature>
<keyword evidence="5" id="KW-0813">Transport</keyword>